<dbReference type="InterPro" id="IPR027417">
    <property type="entry name" value="P-loop_NTPase"/>
</dbReference>
<dbReference type="InterPro" id="IPR000863">
    <property type="entry name" value="Sulfotransferase_dom"/>
</dbReference>
<evidence type="ECO:0000313" key="4">
    <source>
        <dbReference type="EMBL" id="KAK3108308.1"/>
    </source>
</evidence>
<feature type="domain" description="Sulfotransferase" evidence="3">
    <location>
        <begin position="25"/>
        <end position="97"/>
    </location>
</feature>
<gene>
    <name evidence="4" type="ORF">FSP39_005290</name>
</gene>
<evidence type="ECO:0000256" key="2">
    <source>
        <dbReference type="ARBA" id="ARBA00022679"/>
    </source>
</evidence>
<sequence length="101" mass="11935">MLQVGRIEYIGAHVPDFPIEYREMGEVASLKSPRTMHSHLWYSMLPKQLIKENRGKVIALIRNPKDAFVSFWHFNNNREEQSLNIDVFADLYMKGNCEYME</sequence>
<comment type="similarity">
    <text evidence="1">Belongs to the sulfotransferase 1 family.</text>
</comment>
<organism evidence="4 5">
    <name type="scientific">Pinctada imbricata</name>
    <name type="common">Atlantic pearl-oyster</name>
    <name type="synonym">Pinctada martensii</name>
    <dbReference type="NCBI Taxonomy" id="66713"/>
    <lineage>
        <taxon>Eukaryota</taxon>
        <taxon>Metazoa</taxon>
        <taxon>Spiralia</taxon>
        <taxon>Lophotrochozoa</taxon>
        <taxon>Mollusca</taxon>
        <taxon>Bivalvia</taxon>
        <taxon>Autobranchia</taxon>
        <taxon>Pteriomorphia</taxon>
        <taxon>Pterioida</taxon>
        <taxon>Pterioidea</taxon>
        <taxon>Pteriidae</taxon>
        <taxon>Pinctada</taxon>
    </lineage>
</organism>
<reference evidence="4" key="1">
    <citation type="submission" date="2019-08" db="EMBL/GenBank/DDBJ databases">
        <title>The improved chromosome-level genome for the pearl oyster Pinctada fucata martensii using PacBio sequencing and Hi-C.</title>
        <authorList>
            <person name="Zheng Z."/>
        </authorList>
    </citation>
    <scope>NUCLEOTIDE SEQUENCE</scope>
    <source>
        <strain evidence="4">ZZ-2019</strain>
        <tissue evidence="4">Adductor muscle</tissue>
    </source>
</reference>
<name>A0AA89CAK9_PINIB</name>
<evidence type="ECO:0000313" key="5">
    <source>
        <dbReference type="Proteomes" id="UP001186944"/>
    </source>
</evidence>
<keyword evidence="2" id="KW-0808">Transferase</keyword>
<evidence type="ECO:0000256" key="1">
    <source>
        <dbReference type="ARBA" id="ARBA00005771"/>
    </source>
</evidence>
<evidence type="ECO:0000259" key="3">
    <source>
        <dbReference type="Pfam" id="PF00685"/>
    </source>
</evidence>
<accession>A0AA89CAK9</accession>
<dbReference type="Pfam" id="PF00685">
    <property type="entry name" value="Sulfotransfer_1"/>
    <property type="match status" value="1"/>
</dbReference>
<protein>
    <recommendedName>
        <fullName evidence="3">Sulfotransferase domain-containing protein</fullName>
    </recommendedName>
</protein>
<dbReference type="GO" id="GO:0008146">
    <property type="term" value="F:sulfotransferase activity"/>
    <property type="evidence" value="ECO:0007669"/>
    <property type="project" value="InterPro"/>
</dbReference>
<dbReference type="SUPFAM" id="SSF52540">
    <property type="entry name" value="P-loop containing nucleoside triphosphate hydrolases"/>
    <property type="match status" value="1"/>
</dbReference>
<proteinExistence type="inferred from homology"/>
<dbReference type="AlphaFoldDB" id="A0AA89CAK9"/>
<dbReference type="Gene3D" id="3.40.50.300">
    <property type="entry name" value="P-loop containing nucleotide triphosphate hydrolases"/>
    <property type="match status" value="1"/>
</dbReference>
<keyword evidence="5" id="KW-1185">Reference proteome</keyword>
<dbReference type="PANTHER" id="PTHR11783">
    <property type="entry name" value="SULFOTRANSFERASE SULT"/>
    <property type="match status" value="1"/>
</dbReference>
<dbReference type="Proteomes" id="UP001186944">
    <property type="component" value="Unassembled WGS sequence"/>
</dbReference>
<comment type="caution">
    <text evidence="4">The sequence shown here is derived from an EMBL/GenBank/DDBJ whole genome shotgun (WGS) entry which is preliminary data.</text>
</comment>
<dbReference type="EMBL" id="VSWD01000001">
    <property type="protein sequence ID" value="KAK3108308.1"/>
    <property type="molecule type" value="Genomic_DNA"/>
</dbReference>